<feature type="region of interest" description="Disordered" evidence="1">
    <location>
        <begin position="206"/>
        <end position="236"/>
    </location>
</feature>
<dbReference type="RefSeq" id="WP_149112432.1">
    <property type="nucleotide sequence ID" value="NZ_CP042425.1"/>
</dbReference>
<dbReference type="EMBL" id="CP042425">
    <property type="protein sequence ID" value="QEL17878.1"/>
    <property type="molecule type" value="Genomic_DNA"/>
</dbReference>
<proteinExistence type="predicted"/>
<evidence type="ECO:0000313" key="2">
    <source>
        <dbReference type="EMBL" id="QEL17878.1"/>
    </source>
</evidence>
<gene>
    <name evidence="2" type="ORF">PX52LOC_04890</name>
</gene>
<dbReference type="SUPFAM" id="SSF53474">
    <property type="entry name" value="alpha/beta-Hydrolases"/>
    <property type="match status" value="1"/>
</dbReference>
<accession>A0A5C1ALU2</accession>
<dbReference type="Gene3D" id="3.40.50.1820">
    <property type="entry name" value="alpha/beta hydrolase"/>
    <property type="match status" value="1"/>
</dbReference>
<reference evidence="3" key="1">
    <citation type="submission" date="2019-08" db="EMBL/GenBank/DDBJ databases">
        <title>Limnoglobus roseus gen. nov., sp. nov., a novel freshwater planctomycete with a giant genome from the family Gemmataceae.</title>
        <authorList>
            <person name="Kulichevskaya I.S."/>
            <person name="Naumoff D.G."/>
            <person name="Miroshnikov K."/>
            <person name="Ivanova A."/>
            <person name="Philippov D.A."/>
            <person name="Hakobyan A."/>
            <person name="Rijpstra I.C."/>
            <person name="Sinninghe Damste J.S."/>
            <person name="Liesack W."/>
            <person name="Dedysh S.N."/>
        </authorList>
    </citation>
    <scope>NUCLEOTIDE SEQUENCE [LARGE SCALE GENOMIC DNA]</scope>
    <source>
        <strain evidence="3">PX52</strain>
    </source>
</reference>
<dbReference type="AlphaFoldDB" id="A0A5C1ALU2"/>
<evidence type="ECO:0000256" key="1">
    <source>
        <dbReference type="SAM" id="MobiDB-lite"/>
    </source>
</evidence>
<evidence type="ECO:0000313" key="3">
    <source>
        <dbReference type="Proteomes" id="UP000324974"/>
    </source>
</evidence>
<dbReference type="Proteomes" id="UP000324974">
    <property type="component" value="Chromosome"/>
</dbReference>
<protein>
    <submittedName>
        <fullName evidence="2">Uncharacterized protein</fullName>
    </submittedName>
</protein>
<name>A0A5C1ALU2_9BACT</name>
<dbReference type="OrthoDB" id="290883at2"/>
<dbReference type="KEGG" id="lrs:PX52LOC_04890"/>
<sequence length="236" mass="25860">MNRLTCGLLLIAFVLVPGCTTCSYRAGDQCLVPESCPEYPADQRAKVYAIIFRGFDPFHLTHVEKLREELNQHGFAKVYCVDFYHEAFIEKEIKRILCEDPDARFVVVGYSLGAGVAQNLVTRVTACSVPVDALVEIAPVYLPFTGTGPDLSRVGRHLIIANSYTQPACHTRAEVLNLSGAGFLTEPSNPVTVQMLRDILMASAEHVPPSSNDAHPTVPLVDNPAPLPGQNFEIPR</sequence>
<organism evidence="2 3">
    <name type="scientific">Limnoglobus roseus</name>
    <dbReference type="NCBI Taxonomy" id="2598579"/>
    <lineage>
        <taxon>Bacteria</taxon>
        <taxon>Pseudomonadati</taxon>
        <taxon>Planctomycetota</taxon>
        <taxon>Planctomycetia</taxon>
        <taxon>Gemmatales</taxon>
        <taxon>Gemmataceae</taxon>
        <taxon>Limnoglobus</taxon>
    </lineage>
</organism>
<keyword evidence="3" id="KW-1185">Reference proteome</keyword>
<dbReference type="InterPro" id="IPR029058">
    <property type="entry name" value="AB_hydrolase_fold"/>
</dbReference>